<comment type="similarity">
    <text evidence="2">Belongs to the major facilitator superfamily.</text>
</comment>
<evidence type="ECO:0000256" key="4">
    <source>
        <dbReference type="ARBA" id="ARBA00022692"/>
    </source>
</evidence>
<dbReference type="Gene3D" id="1.20.1250.20">
    <property type="entry name" value="MFS general substrate transporter like domains"/>
    <property type="match status" value="2"/>
</dbReference>
<feature type="transmembrane region" description="Helical" evidence="7">
    <location>
        <begin position="347"/>
        <end position="364"/>
    </location>
</feature>
<dbReference type="InterPro" id="IPR020846">
    <property type="entry name" value="MFS_dom"/>
</dbReference>
<dbReference type="PANTHER" id="PTHR23514">
    <property type="entry name" value="BYPASS OF STOP CODON PROTEIN 6"/>
    <property type="match status" value="1"/>
</dbReference>
<dbReference type="FunFam" id="1.20.1250.20:FF:000308">
    <property type="entry name" value="MFS efflux transporter"/>
    <property type="match status" value="1"/>
</dbReference>
<dbReference type="InterPro" id="IPR036259">
    <property type="entry name" value="MFS_trans_sf"/>
</dbReference>
<feature type="transmembrane region" description="Helical" evidence="7">
    <location>
        <begin position="123"/>
        <end position="144"/>
    </location>
</feature>
<feature type="transmembrane region" description="Helical" evidence="7">
    <location>
        <begin position="156"/>
        <end position="176"/>
    </location>
</feature>
<proteinExistence type="inferred from homology"/>
<feature type="transmembrane region" description="Helical" evidence="7">
    <location>
        <begin position="431"/>
        <end position="454"/>
    </location>
</feature>
<protein>
    <submittedName>
        <fullName evidence="9">MFS transporter</fullName>
    </submittedName>
</protein>
<dbReference type="EMBL" id="JFBX01000920">
    <property type="protein sequence ID" value="KXH25166.1"/>
    <property type="molecule type" value="Genomic_DNA"/>
</dbReference>
<dbReference type="AlphaFoldDB" id="A0A135RN80"/>
<keyword evidence="5 7" id="KW-1133">Transmembrane helix</keyword>
<reference evidence="9 10" key="1">
    <citation type="submission" date="2014-02" db="EMBL/GenBank/DDBJ databases">
        <title>The genome sequence of Colletotrichum simmondsii CBS122122.</title>
        <authorList>
            <person name="Baroncelli R."/>
            <person name="Thon M.R."/>
        </authorList>
    </citation>
    <scope>NUCLEOTIDE SEQUENCE [LARGE SCALE GENOMIC DNA]</scope>
    <source>
        <strain evidence="9 10">CBS122122</strain>
    </source>
</reference>
<dbReference type="GO" id="GO:0016020">
    <property type="term" value="C:membrane"/>
    <property type="evidence" value="ECO:0007669"/>
    <property type="project" value="TreeGrafter"/>
</dbReference>
<evidence type="ECO:0000256" key="1">
    <source>
        <dbReference type="ARBA" id="ARBA00004127"/>
    </source>
</evidence>
<keyword evidence="10" id="KW-1185">Reference proteome</keyword>
<dbReference type="Pfam" id="PF07690">
    <property type="entry name" value="MFS_1"/>
    <property type="match status" value="1"/>
</dbReference>
<feature type="transmembrane region" description="Helical" evidence="7">
    <location>
        <begin position="249"/>
        <end position="269"/>
    </location>
</feature>
<feature type="transmembrane region" description="Helical" evidence="7">
    <location>
        <begin position="396"/>
        <end position="419"/>
    </location>
</feature>
<keyword evidence="4 7" id="KW-0812">Transmembrane</keyword>
<evidence type="ECO:0000256" key="3">
    <source>
        <dbReference type="ARBA" id="ARBA00022448"/>
    </source>
</evidence>
<evidence type="ECO:0000256" key="5">
    <source>
        <dbReference type="ARBA" id="ARBA00022989"/>
    </source>
</evidence>
<comment type="subcellular location">
    <subcellularLocation>
        <location evidence="1">Endomembrane system</location>
        <topology evidence="1">Multi-pass membrane protein</topology>
    </subcellularLocation>
</comment>
<dbReference type="Proteomes" id="UP000070328">
    <property type="component" value="Unassembled WGS sequence"/>
</dbReference>
<feature type="transmembrane region" description="Helical" evidence="7">
    <location>
        <begin position="460"/>
        <end position="479"/>
    </location>
</feature>
<dbReference type="SUPFAM" id="SSF103473">
    <property type="entry name" value="MFS general substrate transporter"/>
    <property type="match status" value="1"/>
</dbReference>
<evidence type="ECO:0000313" key="10">
    <source>
        <dbReference type="Proteomes" id="UP000070328"/>
    </source>
</evidence>
<evidence type="ECO:0000313" key="9">
    <source>
        <dbReference type="EMBL" id="KXH25166.1"/>
    </source>
</evidence>
<evidence type="ECO:0000256" key="6">
    <source>
        <dbReference type="ARBA" id="ARBA00023136"/>
    </source>
</evidence>
<feature type="transmembrane region" description="Helical" evidence="7">
    <location>
        <begin position="216"/>
        <end position="237"/>
    </location>
</feature>
<keyword evidence="6 7" id="KW-0472">Membrane</keyword>
<dbReference type="InterPro" id="IPR051788">
    <property type="entry name" value="MFS_Transporter"/>
</dbReference>
<keyword evidence="3" id="KW-0813">Transport</keyword>
<evidence type="ECO:0000256" key="2">
    <source>
        <dbReference type="ARBA" id="ARBA00008335"/>
    </source>
</evidence>
<dbReference type="GO" id="GO:0012505">
    <property type="term" value="C:endomembrane system"/>
    <property type="evidence" value="ECO:0007669"/>
    <property type="project" value="UniProtKB-SubCell"/>
</dbReference>
<feature type="transmembrane region" description="Helical" evidence="7">
    <location>
        <begin position="64"/>
        <end position="84"/>
    </location>
</feature>
<feature type="transmembrane region" description="Helical" evidence="7">
    <location>
        <begin position="305"/>
        <end position="327"/>
    </location>
</feature>
<evidence type="ECO:0000259" key="8">
    <source>
        <dbReference type="PROSITE" id="PS50850"/>
    </source>
</evidence>
<feature type="transmembrane region" description="Helical" evidence="7">
    <location>
        <begin position="182"/>
        <end position="204"/>
    </location>
</feature>
<gene>
    <name evidence="9" type="ORF">CSIM01_04110</name>
</gene>
<dbReference type="OrthoDB" id="413079at2759"/>
<dbReference type="InterPro" id="IPR011701">
    <property type="entry name" value="MFS"/>
</dbReference>
<feature type="transmembrane region" description="Helical" evidence="7">
    <location>
        <begin position="371"/>
        <end position="390"/>
    </location>
</feature>
<comment type="caution">
    <text evidence="9">The sequence shown here is derived from an EMBL/GenBank/DDBJ whole genome shotgun (WGS) entry which is preliminary data.</text>
</comment>
<evidence type="ECO:0000256" key="7">
    <source>
        <dbReference type="SAM" id="Phobius"/>
    </source>
</evidence>
<name>A0A135RN80_9PEZI</name>
<dbReference type="FunFam" id="1.20.1250.20:FF:000286">
    <property type="entry name" value="MFS efflux transporter"/>
    <property type="match status" value="1"/>
</dbReference>
<dbReference type="PANTHER" id="PTHR23514:SF3">
    <property type="entry name" value="BYPASS OF STOP CODON PROTEIN 6"/>
    <property type="match status" value="1"/>
</dbReference>
<accession>A0A135RN80</accession>
<feature type="domain" description="Major facilitator superfamily (MFS) profile" evidence="8">
    <location>
        <begin position="66"/>
        <end position="487"/>
    </location>
</feature>
<dbReference type="PROSITE" id="PS50850">
    <property type="entry name" value="MFS"/>
    <property type="match status" value="1"/>
</dbReference>
<organism evidence="9 10">
    <name type="scientific">Colletotrichum simmondsii</name>
    <dbReference type="NCBI Taxonomy" id="703756"/>
    <lineage>
        <taxon>Eukaryota</taxon>
        <taxon>Fungi</taxon>
        <taxon>Dikarya</taxon>
        <taxon>Ascomycota</taxon>
        <taxon>Pezizomycotina</taxon>
        <taxon>Sordariomycetes</taxon>
        <taxon>Hypocreomycetidae</taxon>
        <taxon>Glomerellales</taxon>
        <taxon>Glomerellaceae</taxon>
        <taxon>Colletotrichum</taxon>
        <taxon>Colletotrichum acutatum species complex</taxon>
    </lineage>
</organism>
<dbReference type="GO" id="GO:0022857">
    <property type="term" value="F:transmembrane transporter activity"/>
    <property type="evidence" value="ECO:0007669"/>
    <property type="project" value="InterPro"/>
</dbReference>
<sequence length="487" mass="52225">MSAQSTTLTVSQAIPLQESTSKEGSLLNTEGHVLGSNTDATGGLPAPTTTAEVVQRWNHPRSNLFRVLSCFFSLLVSGANDAAYGRLTSETGLDSLRAFPLVQANYDIPGFTLTDALDQLETYYGLSYVVVSLVFLSPFIGYVLSAALNNYVHLKLGQRGIAVIASSCHIVAYIIISQHPPYPALVAAFVVAGFGNGLSDAGWNAYIGNMARANEVLGFLHAFYGVGGVIAPLIATTMINKANLGWWNFYYFMLGLASIELVWCTAAFWTQTGAVYRELVSHSRSDNAGGGGLRTALFKRPYARVTWLCALFLLAYVGTEVSLGGWIVQFMIQVRKANNFDSGMTSVGFWLGITLGRAVLGFVTPRLGVKLAVSVYIPIAMALELVFWLVPHFYVSAVAVALQGFFLGPFFPAVVVAATKLLPRHLHVSTIGFAAAFGGSGAAILPFAVGALAQAKGVQVLQPIILAFLGIMLVLWLCLPRIGHKQE</sequence>